<comment type="caution">
    <text evidence="5">The sequence shown here is derived from an EMBL/GenBank/DDBJ whole genome shotgun (WGS) entry which is preliminary data.</text>
</comment>
<evidence type="ECO:0000259" key="4">
    <source>
        <dbReference type="Pfam" id="PF00171"/>
    </source>
</evidence>
<dbReference type="CDD" id="cd07085">
    <property type="entry name" value="ALDH_F6_MMSDH"/>
    <property type="match status" value="1"/>
</dbReference>
<dbReference type="NCBIfam" id="TIGR01722">
    <property type="entry name" value="MMSDH"/>
    <property type="match status" value="1"/>
</dbReference>
<dbReference type="InterPro" id="IPR010061">
    <property type="entry name" value="MeMal-semiAld_DH"/>
</dbReference>
<name>A0A4Q1HKV5_9BURK</name>
<dbReference type="InterPro" id="IPR016161">
    <property type="entry name" value="Ald_DH/histidinol_DH"/>
</dbReference>
<sequence>MLKIPHFINGQPYDGRSPRYADGFDPARGEIISNVPLAGPDEVDLAVAAACAAFPAWSEMPPQRRARILFNFKGLLEKHQDELAAIITREHGKVLSEARGEVMRAIDMVAFACGVPQLLKGQYTEQVEDGVDNWSLREPLGVVVGITPFNLPMLAPCWMFPLALACGNTFVLKPSERTPSIAVRLGELLRDAGLPAGVLNVLHGDKLAVDALIAHDGVQAVSFVGSSPTAQYVHVQASARGKRVQALGGAKNHLVAMPDADLDLVADALLGAAYGTAGERGMAVSVAVAVGSAADPLVDRLAPRVRALKVGNGMDPATAMGPLVSAQHRGKVLGYIEDGVEAGATIVVDGRGLQVPGHEKGFFVGGTLFDHVRPTMNIYREEILGPVLCVLRVPDLKTAVALVNQHEYANGASCYTRDGATARAFARGVRTGMVGINVPIPAPAAWHSIGGRKQSLFGGFHLQGEEGLRFHTRYKSVMQRWPAPGAENAPR</sequence>
<keyword evidence="3" id="KW-0520">NAD</keyword>
<dbReference type="RefSeq" id="WP_129151071.1">
    <property type="nucleotide sequence ID" value="NZ_JBHSDO010000014.1"/>
</dbReference>
<accession>A0A4Q1HKV5</accession>
<feature type="domain" description="Aldehyde dehydrogenase" evidence="4">
    <location>
        <begin position="21"/>
        <end position="477"/>
    </location>
</feature>
<dbReference type="Pfam" id="PF00171">
    <property type="entry name" value="Aldedh"/>
    <property type="match status" value="1"/>
</dbReference>
<evidence type="ECO:0000313" key="5">
    <source>
        <dbReference type="EMBL" id="RXN90523.1"/>
    </source>
</evidence>
<dbReference type="FunFam" id="3.40.309.10:FF:000002">
    <property type="entry name" value="Methylmalonate-semialdehyde dehydrogenase (Acylating)"/>
    <property type="match status" value="1"/>
</dbReference>
<dbReference type="PANTHER" id="PTHR43866:SF4">
    <property type="entry name" value="MALONATE-SEMIALDEHYDE DEHYDROGENASE"/>
    <property type="match status" value="1"/>
</dbReference>
<evidence type="ECO:0000313" key="6">
    <source>
        <dbReference type="Proteomes" id="UP000290849"/>
    </source>
</evidence>
<dbReference type="SUPFAM" id="SSF53720">
    <property type="entry name" value="ALDH-like"/>
    <property type="match status" value="1"/>
</dbReference>
<dbReference type="Gene3D" id="3.40.605.10">
    <property type="entry name" value="Aldehyde Dehydrogenase, Chain A, domain 1"/>
    <property type="match status" value="1"/>
</dbReference>
<keyword evidence="2" id="KW-0560">Oxidoreductase</keyword>
<dbReference type="PANTHER" id="PTHR43866">
    <property type="entry name" value="MALONATE-SEMIALDEHYDE DEHYDROGENASE"/>
    <property type="match status" value="1"/>
</dbReference>
<evidence type="ECO:0000256" key="3">
    <source>
        <dbReference type="ARBA" id="ARBA00023027"/>
    </source>
</evidence>
<protein>
    <recommendedName>
        <fullName evidence="1">methylmalonate-semialdehyde dehydrogenase (CoA acylating)</fullName>
        <ecNumber evidence="1">1.2.1.27</ecNumber>
    </recommendedName>
</protein>
<evidence type="ECO:0000256" key="1">
    <source>
        <dbReference type="ARBA" id="ARBA00013048"/>
    </source>
</evidence>
<dbReference type="Gene3D" id="3.40.309.10">
    <property type="entry name" value="Aldehyde Dehydrogenase, Chain A, domain 2"/>
    <property type="match status" value="1"/>
</dbReference>
<dbReference type="OrthoDB" id="6187633at2"/>
<reference evidence="5 6" key="1">
    <citation type="journal article" date="2017" name="Int. J. Syst. Evol. Microbiol.">
        <title>Achromobacter aloeverae sp. nov., isolated from the root of Aloe vera (L.) Burm.f.</title>
        <authorList>
            <person name="Kuncharoen N."/>
            <person name="Muramatsu Y."/>
            <person name="Shibata C."/>
            <person name="Kamakura Y."/>
            <person name="Nakagawa Y."/>
            <person name="Tanasupawat S."/>
        </authorList>
    </citation>
    <scope>NUCLEOTIDE SEQUENCE [LARGE SCALE GENOMIC DNA]</scope>
    <source>
        <strain evidence="5 6">AVA-1</strain>
    </source>
</reference>
<gene>
    <name evidence="5" type="primary">mmsA</name>
    <name evidence="5" type="ORF">C7R54_13595</name>
</gene>
<evidence type="ECO:0000256" key="2">
    <source>
        <dbReference type="ARBA" id="ARBA00023002"/>
    </source>
</evidence>
<organism evidence="5 6">
    <name type="scientific">Achromobacter aloeverae</name>
    <dbReference type="NCBI Taxonomy" id="1750518"/>
    <lineage>
        <taxon>Bacteria</taxon>
        <taxon>Pseudomonadati</taxon>
        <taxon>Pseudomonadota</taxon>
        <taxon>Betaproteobacteria</taxon>
        <taxon>Burkholderiales</taxon>
        <taxon>Alcaligenaceae</taxon>
        <taxon>Achromobacter</taxon>
    </lineage>
</organism>
<dbReference type="FunFam" id="3.40.605.10:FF:000003">
    <property type="entry name" value="Methylmalonate-semialdehyde dehydrogenase [acylating]"/>
    <property type="match status" value="1"/>
</dbReference>
<proteinExistence type="predicted"/>
<dbReference type="InterPro" id="IPR016162">
    <property type="entry name" value="Ald_DH_N"/>
</dbReference>
<dbReference type="Proteomes" id="UP000290849">
    <property type="component" value="Unassembled WGS sequence"/>
</dbReference>
<dbReference type="AlphaFoldDB" id="A0A4Q1HKV5"/>
<dbReference type="GO" id="GO:0004491">
    <property type="term" value="F:methylmalonate-semialdehyde dehydrogenase (acylating, NAD) activity"/>
    <property type="evidence" value="ECO:0007669"/>
    <property type="project" value="UniProtKB-EC"/>
</dbReference>
<dbReference type="EMBL" id="PYAL01000003">
    <property type="protein sequence ID" value="RXN90523.1"/>
    <property type="molecule type" value="Genomic_DNA"/>
</dbReference>
<dbReference type="GO" id="GO:0006574">
    <property type="term" value="P:L-valine catabolic process"/>
    <property type="evidence" value="ECO:0007669"/>
    <property type="project" value="TreeGrafter"/>
</dbReference>
<keyword evidence="6" id="KW-1185">Reference proteome</keyword>
<dbReference type="EC" id="1.2.1.27" evidence="1"/>
<dbReference type="GO" id="GO:0006210">
    <property type="term" value="P:thymine catabolic process"/>
    <property type="evidence" value="ECO:0007669"/>
    <property type="project" value="TreeGrafter"/>
</dbReference>
<dbReference type="InterPro" id="IPR015590">
    <property type="entry name" value="Aldehyde_DH_dom"/>
</dbReference>
<dbReference type="InterPro" id="IPR016163">
    <property type="entry name" value="Ald_DH_C"/>
</dbReference>